<dbReference type="PANTHER" id="PTHR45688">
    <property type="match status" value="1"/>
</dbReference>
<dbReference type="InterPro" id="IPR005814">
    <property type="entry name" value="Aminotrans_3"/>
</dbReference>
<dbReference type="InterPro" id="IPR015421">
    <property type="entry name" value="PyrdxlP-dep_Trfase_major"/>
</dbReference>
<proteinExistence type="inferred from homology"/>
<evidence type="ECO:0000313" key="4">
    <source>
        <dbReference type="EMBL" id="UWP80307.1"/>
    </source>
</evidence>
<dbReference type="Gene3D" id="3.90.1200.10">
    <property type="match status" value="1"/>
</dbReference>
<dbReference type="Pfam" id="PF00202">
    <property type="entry name" value="Aminotran_3"/>
    <property type="match status" value="1"/>
</dbReference>
<dbReference type="Gene3D" id="3.30.200.20">
    <property type="entry name" value="Phosphorylase Kinase, domain 1"/>
    <property type="match status" value="1"/>
</dbReference>
<keyword evidence="4" id="KW-0032">Aminotransferase</keyword>
<dbReference type="Proteomes" id="UP001059617">
    <property type="component" value="Chromosome"/>
</dbReference>
<keyword evidence="2" id="KW-0663">Pyridoxal phosphate</keyword>
<dbReference type="EMBL" id="CP073720">
    <property type="protein sequence ID" value="UWP80307.1"/>
    <property type="molecule type" value="Genomic_DNA"/>
</dbReference>
<dbReference type="Pfam" id="PF01636">
    <property type="entry name" value="APH"/>
    <property type="match status" value="1"/>
</dbReference>
<evidence type="ECO:0000259" key="3">
    <source>
        <dbReference type="Pfam" id="PF01636"/>
    </source>
</evidence>
<organism evidence="4 5">
    <name type="scientific">Dactylosporangium fulvum</name>
    <dbReference type="NCBI Taxonomy" id="53359"/>
    <lineage>
        <taxon>Bacteria</taxon>
        <taxon>Bacillati</taxon>
        <taxon>Actinomycetota</taxon>
        <taxon>Actinomycetes</taxon>
        <taxon>Micromonosporales</taxon>
        <taxon>Micromonosporaceae</taxon>
        <taxon>Dactylosporangium</taxon>
    </lineage>
</organism>
<dbReference type="Gene3D" id="3.90.1150.10">
    <property type="entry name" value="Aspartate Aminotransferase, domain 1"/>
    <property type="match status" value="1"/>
</dbReference>
<reference evidence="4" key="1">
    <citation type="submission" date="2021-04" db="EMBL/GenBank/DDBJ databases">
        <authorList>
            <person name="Hartkoorn R.C."/>
            <person name="Beaudoing E."/>
            <person name="Hot D."/>
        </authorList>
    </citation>
    <scope>NUCLEOTIDE SEQUENCE</scope>
    <source>
        <strain evidence="4">NRRL B-16292</strain>
    </source>
</reference>
<dbReference type="InterPro" id="IPR049704">
    <property type="entry name" value="Aminotrans_3_PPA_site"/>
</dbReference>
<dbReference type="GO" id="GO:0008483">
    <property type="term" value="F:transaminase activity"/>
    <property type="evidence" value="ECO:0007669"/>
    <property type="project" value="UniProtKB-KW"/>
</dbReference>
<keyword evidence="4" id="KW-0808">Transferase</keyword>
<comment type="similarity">
    <text evidence="1">Belongs to the class-III pyridoxal-phosphate-dependent aminotransferase family.</text>
</comment>
<dbReference type="InterPro" id="IPR015424">
    <property type="entry name" value="PyrdxlP-dep_Trfase"/>
</dbReference>
<evidence type="ECO:0000313" key="5">
    <source>
        <dbReference type="Proteomes" id="UP001059617"/>
    </source>
</evidence>
<dbReference type="InterPro" id="IPR002575">
    <property type="entry name" value="Aminoglycoside_PTrfase"/>
</dbReference>
<sequence>MNIPRSRPEPFVETAFQRISAGAPEVSRTQLREVLKESYGLAVAQISELGGEIDQNLLAEADDGTRYVVKVLSDAADFADITWRVELLRHLGESVTGVAVPRPLSTLDGDTLGVARREGRLNYIQVLSWLPGTLLSSLSRRPPRLLQGIGTTAATLVTALTDMAPPPVSRTHHWDLTRADEAVASCLDHVADPDRVALVTRVMTRYAALRERIQSLRKSVVHNDLNDFNILVARDANGCHQVSAVVDVGDAMYTARIAELSVAVAYAMLGTRDPLRAATEVVRGYARTTHLDPDEIGVIFPLAAARLCVNATTWTRRASADETGDYGRARSRHSWDLLAMLSDIPFTLAEATFREAAGLDPWPRGVAVRTEVAATFGARLTGITPCLEAAPGSTPVQNRADPQPATLELGMRIEPTDGTQFTTPVGGLVESADRQERTVTIRHDGGTATHWSVWRGIVPVVVAGARIGDNSPVGKVVGDSRDEDTGRASCRLTVLAEEDLVPRVPARVQPWLRKVWAALSPAPAQLAARVVADDPALRHAVAVREQYTGRAQRYYFDEPMTVVSSQGVWMSDTEGLAYLDAINNVTHIGHADPTVADAVSRQVRRLNTNSRFVYAQFGRYAERLASLLPDPLAVVYFACTGSEANDLALRMARQVTGRTNVMVVDGAYHGNTTAVLEISPDRYDSPGGGGRPDTTHVVVQPNRYRGPYGYDDPLAAQKYAADVADVARRLSAEGRAPAALFTEALIGSGGQITLPPGYLASAFEAVRAAGGLCVSDEVQIGIGRLGTMWGFEAHGAVPDIVTLGKPLGNGMPLAAVATTREIADEFDRGIRYFNTFAGNPVCCAAGLAVLDVIERDGLVERAASTGAYLLSGLRGLADRHALIGDVRGEGMYAGIELVRNRTTKEPADAEALYISQRMREEGVLIYPNGRFGNILKIKPPLIFDPSHVQILVDTLDSILTEDW</sequence>
<feature type="domain" description="Aminoglycoside phosphotransferase" evidence="3">
    <location>
        <begin position="50"/>
        <end position="286"/>
    </location>
</feature>
<gene>
    <name evidence="4" type="ORF">Dfulv_34810</name>
</gene>
<evidence type="ECO:0000256" key="2">
    <source>
        <dbReference type="ARBA" id="ARBA00022898"/>
    </source>
</evidence>
<name>A0ABY5VSX1_9ACTN</name>
<dbReference type="Gene3D" id="3.40.640.10">
    <property type="entry name" value="Type I PLP-dependent aspartate aminotransferase-like (Major domain)"/>
    <property type="match status" value="1"/>
</dbReference>
<dbReference type="CDD" id="cd00610">
    <property type="entry name" value="OAT_like"/>
    <property type="match status" value="1"/>
</dbReference>
<evidence type="ECO:0000256" key="1">
    <source>
        <dbReference type="ARBA" id="ARBA00008954"/>
    </source>
</evidence>
<dbReference type="PANTHER" id="PTHR45688:SF13">
    <property type="entry name" value="ALANINE--GLYOXYLATE AMINOTRANSFERASE 2-LIKE"/>
    <property type="match status" value="1"/>
</dbReference>
<dbReference type="PROSITE" id="PS00600">
    <property type="entry name" value="AA_TRANSFER_CLASS_3"/>
    <property type="match status" value="1"/>
</dbReference>
<dbReference type="SUPFAM" id="SSF53383">
    <property type="entry name" value="PLP-dependent transferases"/>
    <property type="match status" value="1"/>
</dbReference>
<dbReference type="RefSeq" id="WP_259858065.1">
    <property type="nucleotide sequence ID" value="NZ_BAAAST010000009.1"/>
</dbReference>
<accession>A0ABY5VSX1</accession>
<dbReference type="InterPro" id="IPR015422">
    <property type="entry name" value="PyrdxlP-dep_Trfase_small"/>
</dbReference>
<dbReference type="SUPFAM" id="SSF56112">
    <property type="entry name" value="Protein kinase-like (PK-like)"/>
    <property type="match status" value="1"/>
</dbReference>
<reference evidence="4" key="2">
    <citation type="submission" date="2022-09" db="EMBL/GenBank/DDBJ databases">
        <title>Biosynthetic gene clusters of Dactylosporangioum fulvum.</title>
        <authorList>
            <person name="Caradec T."/>
        </authorList>
    </citation>
    <scope>NUCLEOTIDE SEQUENCE</scope>
    <source>
        <strain evidence="4">NRRL B-16292</strain>
    </source>
</reference>
<dbReference type="InterPro" id="IPR011009">
    <property type="entry name" value="Kinase-like_dom_sf"/>
</dbReference>
<protein>
    <submittedName>
        <fullName evidence="4">Aminotransferase class III-fold pyridoxal phosphate-dependent enzyme</fullName>
    </submittedName>
</protein>
<keyword evidence="5" id="KW-1185">Reference proteome</keyword>